<comment type="caution">
    <text evidence="1">The sequence shown here is derived from an EMBL/GenBank/DDBJ whole genome shotgun (WGS) entry which is preliminary data.</text>
</comment>
<reference evidence="1" key="1">
    <citation type="submission" date="2023-10" db="EMBL/GenBank/DDBJ databases">
        <title>Genome Sequence of the Bacteria from From Gut Wall in Crohn's Disease.</title>
        <authorList>
            <person name="Rodriguez-Palacios A."/>
        </authorList>
    </citation>
    <scope>NUCLEOTIDE SEQUENCE</scope>
    <source>
        <strain evidence="1">CavFT-hAR58</strain>
    </source>
</reference>
<dbReference type="RefSeq" id="WP_022044492.1">
    <property type="nucleotide sequence ID" value="NZ_BAAFKU010000009.1"/>
</dbReference>
<dbReference type="PROSITE" id="PS51257">
    <property type="entry name" value="PROKAR_LIPOPROTEIN"/>
    <property type="match status" value="1"/>
</dbReference>
<evidence type="ECO:0000313" key="1">
    <source>
        <dbReference type="EMBL" id="MDU0260270.1"/>
    </source>
</evidence>
<name>A0AAE4LLY5_9BACT</name>
<evidence type="ECO:0000313" key="2">
    <source>
        <dbReference type="Proteomes" id="UP001181347"/>
    </source>
</evidence>
<organism evidence="1 2">
    <name type="scientific">Alistipes finegoldii</name>
    <dbReference type="NCBI Taxonomy" id="214856"/>
    <lineage>
        <taxon>Bacteria</taxon>
        <taxon>Pseudomonadati</taxon>
        <taxon>Bacteroidota</taxon>
        <taxon>Bacteroidia</taxon>
        <taxon>Bacteroidales</taxon>
        <taxon>Rikenellaceae</taxon>
        <taxon>Alistipes</taxon>
    </lineage>
</organism>
<dbReference type="EMBL" id="JAWDES010000005">
    <property type="protein sequence ID" value="MDU0260270.1"/>
    <property type="molecule type" value="Genomic_DNA"/>
</dbReference>
<proteinExistence type="predicted"/>
<dbReference type="AlphaFoldDB" id="A0AAE4LLY5"/>
<accession>A0AAE4LLY5</accession>
<gene>
    <name evidence="1" type="ORF">RVH17_09120</name>
</gene>
<sequence>MRFILPLFLFGMLATSCIDNNYDLSEIDTDGVVIGDEFRLPLATVTVSMSELGKDGTDIKALFDEADIWLPSPLPADGKYVDLQKIQHTPSYIDELLDELIEQMKRSDAKINAVADLLYDKYLGTFLPLLPPNTDPKDFKQVFITMFRATTGLQEELAGEVRDLAGGYLTDLKIEDVTYDLGRIDLGSDVVDMLADNLDPKGTANPRNTLDIYGEIISALPVSLQFSPRFYPTEMEFDIRVEPNVKAKIGETRLHENDLRQIIDGTEIILPVKLEKYFPGSGFTPDQKIVIALRLVKRGGLKLNL</sequence>
<dbReference type="Proteomes" id="UP001181347">
    <property type="component" value="Unassembled WGS sequence"/>
</dbReference>
<protein>
    <submittedName>
        <fullName evidence="1">Uncharacterized protein</fullName>
    </submittedName>
</protein>